<evidence type="ECO:0000313" key="2">
    <source>
        <dbReference type="Proteomes" id="UP000261284"/>
    </source>
</evidence>
<reference evidence="1 2" key="1">
    <citation type="submission" date="2018-08" db="EMBL/GenBank/DDBJ databases">
        <title>Chitinophagaceae sp. K23C18032701, a novel bacterium isolated from forest soil.</title>
        <authorList>
            <person name="Wang C."/>
        </authorList>
    </citation>
    <scope>NUCLEOTIDE SEQUENCE [LARGE SCALE GENOMIC DNA]</scope>
    <source>
        <strain evidence="1 2">K23C18032701</strain>
    </source>
</reference>
<gene>
    <name evidence="1" type="ORF">DXN05_11980</name>
</gene>
<dbReference type="OrthoDB" id="9802385at2"/>
<keyword evidence="2" id="KW-1185">Reference proteome</keyword>
<protein>
    <submittedName>
        <fullName evidence="1">HD domain-containing protein</fullName>
    </submittedName>
</protein>
<dbReference type="EMBL" id="QTJU01000003">
    <property type="protein sequence ID" value="RFM28230.1"/>
    <property type="molecule type" value="Genomic_DNA"/>
</dbReference>
<comment type="caution">
    <text evidence="1">The sequence shown here is derived from an EMBL/GenBank/DDBJ whole genome shotgun (WGS) entry which is preliminary data.</text>
</comment>
<accession>A0A3E1NJX3</accession>
<name>A0A3E1NJX3_9BACT</name>
<dbReference type="Proteomes" id="UP000261284">
    <property type="component" value="Unassembled WGS sequence"/>
</dbReference>
<dbReference type="Gene3D" id="1.10.3210.10">
    <property type="entry name" value="Hypothetical protein af1432"/>
    <property type="match status" value="1"/>
</dbReference>
<dbReference type="SUPFAM" id="SSF109604">
    <property type="entry name" value="HD-domain/PDEase-like"/>
    <property type="match status" value="1"/>
</dbReference>
<sequence>MTLEQAIDIAVHAHQGQADKYGAPYIGHVLRVMNMGITEDEKICGVLHDVVEDTDWTFEGLAEAGLAPHILKALRGVTKLSEDEDYEHFVQRTLKNKLSCAVKLHDLTDNMDVRRIPEVTEQDVARLNKYLRAYRTIAAAMNRQ</sequence>
<organism evidence="1 2">
    <name type="scientific">Deminuibacter soli</name>
    <dbReference type="NCBI Taxonomy" id="2291815"/>
    <lineage>
        <taxon>Bacteria</taxon>
        <taxon>Pseudomonadati</taxon>
        <taxon>Bacteroidota</taxon>
        <taxon>Chitinophagia</taxon>
        <taxon>Chitinophagales</taxon>
        <taxon>Chitinophagaceae</taxon>
        <taxon>Deminuibacter</taxon>
    </lineage>
</organism>
<proteinExistence type="predicted"/>
<dbReference type="AlphaFoldDB" id="A0A3E1NJX3"/>
<evidence type="ECO:0000313" key="1">
    <source>
        <dbReference type="EMBL" id="RFM28230.1"/>
    </source>
</evidence>